<dbReference type="Proteomes" id="UP001359559">
    <property type="component" value="Unassembled WGS sequence"/>
</dbReference>
<comment type="caution">
    <text evidence="1">The sequence shown here is derived from an EMBL/GenBank/DDBJ whole genome shotgun (WGS) entry which is preliminary data.</text>
</comment>
<dbReference type="AlphaFoldDB" id="A0AAN9KJ86"/>
<evidence type="ECO:0000313" key="2">
    <source>
        <dbReference type="Proteomes" id="UP001359559"/>
    </source>
</evidence>
<gene>
    <name evidence="1" type="ORF">RJT34_03572</name>
</gene>
<keyword evidence="2" id="KW-1185">Reference proteome</keyword>
<sequence length="100" mass="11294">MAAWVLVGVLEELSKEERDQLEPEMREVVKVGMDETEDEVIPETRDLFETATGMSLKKNIVSYKHVCLGVNRALCSDTNVSDEEEPEMCETDQDIIIMGT</sequence>
<reference evidence="1 2" key="1">
    <citation type="submission" date="2024-01" db="EMBL/GenBank/DDBJ databases">
        <title>The genomes of 5 underutilized Papilionoideae crops provide insights into root nodulation and disease resistance.</title>
        <authorList>
            <person name="Yuan L."/>
        </authorList>
    </citation>
    <scope>NUCLEOTIDE SEQUENCE [LARGE SCALE GENOMIC DNA]</scope>
    <source>
        <strain evidence="1">LY-2023</strain>
        <tissue evidence="1">Leaf</tissue>
    </source>
</reference>
<name>A0AAN9KJ86_CLITE</name>
<protein>
    <submittedName>
        <fullName evidence="1">Uncharacterized protein</fullName>
    </submittedName>
</protein>
<organism evidence="1 2">
    <name type="scientific">Clitoria ternatea</name>
    <name type="common">Butterfly pea</name>
    <dbReference type="NCBI Taxonomy" id="43366"/>
    <lineage>
        <taxon>Eukaryota</taxon>
        <taxon>Viridiplantae</taxon>
        <taxon>Streptophyta</taxon>
        <taxon>Embryophyta</taxon>
        <taxon>Tracheophyta</taxon>
        <taxon>Spermatophyta</taxon>
        <taxon>Magnoliopsida</taxon>
        <taxon>eudicotyledons</taxon>
        <taxon>Gunneridae</taxon>
        <taxon>Pentapetalae</taxon>
        <taxon>rosids</taxon>
        <taxon>fabids</taxon>
        <taxon>Fabales</taxon>
        <taxon>Fabaceae</taxon>
        <taxon>Papilionoideae</taxon>
        <taxon>50 kb inversion clade</taxon>
        <taxon>NPAAA clade</taxon>
        <taxon>indigoferoid/millettioid clade</taxon>
        <taxon>Phaseoleae</taxon>
        <taxon>Clitoria</taxon>
    </lineage>
</organism>
<dbReference type="EMBL" id="JAYKXN010000001">
    <property type="protein sequence ID" value="KAK7318865.1"/>
    <property type="molecule type" value="Genomic_DNA"/>
</dbReference>
<evidence type="ECO:0000313" key="1">
    <source>
        <dbReference type="EMBL" id="KAK7318865.1"/>
    </source>
</evidence>
<proteinExistence type="predicted"/>
<accession>A0AAN9KJ86</accession>